<sequence>MGNLVPIFSQTPALSSHGSVVKGFFLSSLSGTPDTTFPPHNLYSPYTIRAMRLSLPLVKRYVPLRAAAGATAFTYLFLIKRSQHVQEMQLLEFAKCDLPAIEEANVVVIYDKGRGYPADCSGGQISDILQKFHFPQRVLG</sequence>
<name>A0A448XI05_9PLAT</name>
<gene>
    <name evidence="1" type="ORF">PXEA_LOCUS30350</name>
</gene>
<accession>A0A448XI05</accession>
<evidence type="ECO:0000313" key="1">
    <source>
        <dbReference type="EMBL" id="VEL36910.1"/>
    </source>
</evidence>
<dbReference type="EMBL" id="CAAALY010253516">
    <property type="protein sequence ID" value="VEL36910.1"/>
    <property type="molecule type" value="Genomic_DNA"/>
</dbReference>
<proteinExistence type="predicted"/>
<evidence type="ECO:0000313" key="2">
    <source>
        <dbReference type="Proteomes" id="UP000784294"/>
    </source>
</evidence>
<keyword evidence="2" id="KW-1185">Reference proteome</keyword>
<comment type="caution">
    <text evidence="1">The sequence shown here is derived from an EMBL/GenBank/DDBJ whole genome shotgun (WGS) entry which is preliminary data.</text>
</comment>
<reference evidence="1" key="1">
    <citation type="submission" date="2018-11" db="EMBL/GenBank/DDBJ databases">
        <authorList>
            <consortium name="Pathogen Informatics"/>
        </authorList>
    </citation>
    <scope>NUCLEOTIDE SEQUENCE</scope>
</reference>
<protein>
    <submittedName>
        <fullName evidence="1">Uncharacterized protein</fullName>
    </submittedName>
</protein>
<dbReference type="AlphaFoldDB" id="A0A448XI05"/>
<organism evidence="1 2">
    <name type="scientific">Protopolystoma xenopodis</name>
    <dbReference type="NCBI Taxonomy" id="117903"/>
    <lineage>
        <taxon>Eukaryota</taxon>
        <taxon>Metazoa</taxon>
        <taxon>Spiralia</taxon>
        <taxon>Lophotrochozoa</taxon>
        <taxon>Platyhelminthes</taxon>
        <taxon>Monogenea</taxon>
        <taxon>Polyopisthocotylea</taxon>
        <taxon>Polystomatidea</taxon>
        <taxon>Polystomatidae</taxon>
        <taxon>Protopolystoma</taxon>
    </lineage>
</organism>
<dbReference type="Proteomes" id="UP000784294">
    <property type="component" value="Unassembled WGS sequence"/>
</dbReference>